<dbReference type="Proteomes" id="UP000218327">
    <property type="component" value="Unassembled WGS sequence"/>
</dbReference>
<name>A0A2A5AXA9_9GAMM</name>
<organism evidence="2 3">
    <name type="scientific">SAR86 cluster bacterium</name>
    <dbReference type="NCBI Taxonomy" id="2030880"/>
    <lineage>
        <taxon>Bacteria</taxon>
        <taxon>Pseudomonadati</taxon>
        <taxon>Pseudomonadota</taxon>
        <taxon>Gammaproteobacteria</taxon>
        <taxon>SAR86 cluster</taxon>
    </lineage>
</organism>
<evidence type="ECO:0008006" key="4">
    <source>
        <dbReference type="Google" id="ProtNLM"/>
    </source>
</evidence>
<feature type="signal peptide" evidence="1">
    <location>
        <begin position="1"/>
        <end position="27"/>
    </location>
</feature>
<sequence>MFKRYSMAVVYLLATLPFVAFSNISYAQQTGCEGEADFEAFNFWLGEWDVTDITTGKLAGSNVIKQMEGGCMLLESWTSGSGGTGTSVNYYNPVRKEWRQLWISQGRYSIDIAGGIKEGSMVLTGKIYNFAGGDADFRGTWTPAEDGSVRQFFEQYNDETESWDAWFDGRYVRKQ</sequence>
<evidence type="ECO:0000256" key="1">
    <source>
        <dbReference type="SAM" id="SignalP"/>
    </source>
</evidence>
<comment type="caution">
    <text evidence="2">The sequence shown here is derived from an EMBL/GenBank/DDBJ whole genome shotgun (WGS) entry which is preliminary data.</text>
</comment>
<proteinExistence type="predicted"/>
<dbReference type="AlphaFoldDB" id="A0A2A5AXA9"/>
<evidence type="ECO:0000313" key="3">
    <source>
        <dbReference type="Proteomes" id="UP000218327"/>
    </source>
</evidence>
<dbReference type="EMBL" id="NVVJ01000039">
    <property type="protein sequence ID" value="PCJ23428.1"/>
    <property type="molecule type" value="Genomic_DNA"/>
</dbReference>
<protein>
    <recommendedName>
        <fullName evidence="4">DUF1579 domain-containing protein</fullName>
    </recommendedName>
</protein>
<accession>A0A2A5AXA9</accession>
<keyword evidence="1" id="KW-0732">Signal</keyword>
<reference evidence="3" key="1">
    <citation type="submission" date="2017-08" db="EMBL/GenBank/DDBJ databases">
        <title>A dynamic microbial community with high functional redundancy inhabits the cold, oxic subseafloor aquifer.</title>
        <authorList>
            <person name="Tully B.J."/>
            <person name="Wheat C.G."/>
            <person name="Glazer B.T."/>
            <person name="Huber J.A."/>
        </authorList>
    </citation>
    <scope>NUCLEOTIDE SEQUENCE [LARGE SCALE GENOMIC DNA]</scope>
</reference>
<feature type="chain" id="PRO_5013150639" description="DUF1579 domain-containing protein" evidence="1">
    <location>
        <begin position="28"/>
        <end position="175"/>
    </location>
</feature>
<evidence type="ECO:0000313" key="2">
    <source>
        <dbReference type="EMBL" id="PCJ23428.1"/>
    </source>
</evidence>
<gene>
    <name evidence="2" type="ORF">COA96_11805</name>
</gene>